<dbReference type="RefSeq" id="WP_161158502.1">
    <property type="nucleotide sequence ID" value="NZ_WEKT01000085.1"/>
</dbReference>
<dbReference type="InterPro" id="IPR036388">
    <property type="entry name" value="WH-like_DNA-bd_sf"/>
</dbReference>
<evidence type="ECO:0000313" key="5">
    <source>
        <dbReference type="EMBL" id="MZI96008.1"/>
    </source>
</evidence>
<dbReference type="Proteomes" id="UP000462621">
    <property type="component" value="Unassembled WGS sequence"/>
</dbReference>
<evidence type="ECO:0000256" key="2">
    <source>
        <dbReference type="ARBA" id="ARBA00023125"/>
    </source>
</evidence>
<feature type="domain" description="HTH gntR-type" evidence="4">
    <location>
        <begin position="4"/>
        <end position="71"/>
    </location>
</feature>
<dbReference type="Pfam" id="PF07729">
    <property type="entry name" value="FCD"/>
    <property type="match status" value="1"/>
</dbReference>
<keyword evidence="2" id="KW-0238">DNA-binding</keyword>
<dbReference type="SMART" id="SM00895">
    <property type="entry name" value="FCD"/>
    <property type="match status" value="1"/>
</dbReference>
<dbReference type="GO" id="GO:0003677">
    <property type="term" value="F:DNA binding"/>
    <property type="evidence" value="ECO:0007669"/>
    <property type="project" value="UniProtKB-KW"/>
</dbReference>
<dbReference type="InterPro" id="IPR036390">
    <property type="entry name" value="WH_DNA-bd_sf"/>
</dbReference>
<dbReference type="SUPFAM" id="SSF48008">
    <property type="entry name" value="GntR ligand-binding domain-like"/>
    <property type="match status" value="1"/>
</dbReference>
<name>A0A7X4RWS4_9VIBR</name>
<organism evidence="5 6">
    <name type="scientific">Vibrio eleionomae</name>
    <dbReference type="NCBI Taxonomy" id="2653505"/>
    <lineage>
        <taxon>Bacteria</taxon>
        <taxon>Pseudomonadati</taxon>
        <taxon>Pseudomonadota</taxon>
        <taxon>Gammaproteobacteria</taxon>
        <taxon>Vibrionales</taxon>
        <taxon>Vibrionaceae</taxon>
        <taxon>Vibrio</taxon>
    </lineage>
</organism>
<proteinExistence type="predicted"/>
<dbReference type="Gene3D" id="1.20.120.530">
    <property type="entry name" value="GntR ligand-binding domain-like"/>
    <property type="match status" value="1"/>
</dbReference>
<dbReference type="InterPro" id="IPR008920">
    <property type="entry name" value="TF_FadR/GntR_C"/>
</dbReference>
<dbReference type="SMART" id="SM00345">
    <property type="entry name" value="HTH_GNTR"/>
    <property type="match status" value="1"/>
</dbReference>
<sequence length="207" mass="23733">MPNHENESDIGEWIANKVSRGEWNFGHSVNERELTEAFQLSRHKVRESLNILCIEGILEKKPNKGYFVVEYDTSEAHDGYRVRANLAYLAGQLLAERISLDDLQTLRQLHSRMVSALERMEIEQYFVLNKQLHDVLFEATKCAPLIQFNKILQKKLSLFLHKEMSNPIGLKLSNQEHLALINHIAEGNAKAAATCFEQHILKGIKSL</sequence>
<comment type="caution">
    <text evidence="5">The sequence shown here is derived from an EMBL/GenBank/DDBJ whole genome shotgun (WGS) entry which is preliminary data.</text>
</comment>
<reference evidence="5 6" key="1">
    <citation type="submission" date="2019-10" db="EMBL/GenBank/DDBJ databases">
        <title>Vibrio sp. nov. isolated from a shrimp pond.</title>
        <authorList>
            <person name="Gomez-Gil B."/>
            <person name="Enciso-Ibarra J."/>
            <person name="Enciso-Ibarra K."/>
            <person name="Bolan-Mejia C."/>
        </authorList>
    </citation>
    <scope>NUCLEOTIDE SEQUENCE [LARGE SCALE GENOMIC DNA]</scope>
    <source>
        <strain evidence="5 6">CAIM 722</strain>
    </source>
</reference>
<evidence type="ECO:0000313" key="6">
    <source>
        <dbReference type="Proteomes" id="UP000462621"/>
    </source>
</evidence>
<dbReference type="Pfam" id="PF00392">
    <property type="entry name" value="GntR"/>
    <property type="match status" value="1"/>
</dbReference>
<protein>
    <submittedName>
        <fullName evidence="5">FCD domain-containing protein</fullName>
    </submittedName>
</protein>
<evidence type="ECO:0000259" key="4">
    <source>
        <dbReference type="PROSITE" id="PS50949"/>
    </source>
</evidence>
<dbReference type="Gene3D" id="1.10.10.10">
    <property type="entry name" value="Winged helix-like DNA-binding domain superfamily/Winged helix DNA-binding domain"/>
    <property type="match status" value="1"/>
</dbReference>
<keyword evidence="6" id="KW-1185">Reference proteome</keyword>
<dbReference type="SUPFAM" id="SSF46785">
    <property type="entry name" value="Winged helix' DNA-binding domain"/>
    <property type="match status" value="1"/>
</dbReference>
<dbReference type="PROSITE" id="PS50949">
    <property type="entry name" value="HTH_GNTR"/>
    <property type="match status" value="1"/>
</dbReference>
<accession>A0A7X4RWS4</accession>
<dbReference type="AlphaFoldDB" id="A0A7X4RWS4"/>
<gene>
    <name evidence="5" type="ORF">F9817_22745</name>
</gene>
<keyword evidence="1" id="KW-0805">Transcription regulation</keyword>
<dbReference type="PANTHER" id="PTHR43537">
    <property type="entry name" value="TRANSCRIPTIONAL REGULATOR, GNTR FAMILY"/>
    <property type="match status" value="1"/>
</dbReference>
<evidence type="ECO:0000256" key="3">
    <source>
        <dbReference type="ARBA" id="ARBA00023163"/>
    </source>
</evidence>
<dbReference type="PANTHER" id="PTHR43537:SF5">
    <property type="entry name" value="UXU OPERON TRANSCRIPTIONAL REGULATOR"/>
    <property type="match status" value="1"/>
</dbReference>
<dbReference type="InterPro" id="IPR011711">
    <property type="entry name" value="GntR_C"/>
</dbReference>
<dbReference type="EMBL" id="WEKT01000085">
    <property type="protein sequence ID" value="MZI96008.1"/>
    <property type="molecule type" value="Genomic_DNA"/>
</dbReference>
<dbReference type="GO" id="GO:0003700">
    <property type="term" value="F:DNA-binding transcription factor activity"/>
    <property type="evidence" value="ECO:0007669"/>
    <property type="project" value="InterPro"/>
</dbReference>
<dbReference type="InterPro" id="IPR000524">
    <property type="entry name" value="Tscrpt_reg_HTH_GntR"/>
</dbReference>
<evidence type="ECO:0000256" key="1">
    <source>
        <dbReference type="ARBA" id="ARBA00023015"/>
    </source>
</evidence>
<keyword evidence="3" id="KW-0804">Transcription</keyword>